<feature type="domain" description="C4-type zinc ribbon" evidence="2">
    <location>
        <begin position="205"/>
        <end position="239"/>
    </location>
</feature>
<dbReference type="RefSeq" id="WP_349299456.1">
    <property type="nucleotide sequence ID" value="NZ_JBEDNQ010000007.1"/>
</dbReference>
<protein>
    <submittedName>
        <fullName evidence="4">C4-type zinc ribbon domain-containing protein</fullName>
    </submittedName>
</protein>
<evidence type="ECO:0000313" key="5">
    <source>
        <dbReference type="Proteomes" id="UP001494902"/>
    </source>
</evidence>
<dbReference type="InterPro" id="IPR056003">
    <property type="entry name" value="CT398_CC_hairpin"/>
</dbReference>
<dbReference type="Gene3D" id="1.10.287.1490">
    <property type="match status" value="1"/>
</dbReference>
<dbReference type="Pfam" id="PF02591">
    <property type="entry name" value="Zn_ribbon_9"/>
    <property type="match status" value="1"/>
</dbReference>
<keyword evidence="5" id="KW-1185">Reference proteome</keyword>
<dbReference type="InterPro" id="IPR052376">
    <property type="entry name" value="Oxidative_Scav/Glycosyltrans"/>
</dbReference>
<organism evidence="4 5">
    <name type="scientific">Pseudonocardia nematodicida</name>
    <dbReference type="NCBI Taxonomy" id="1206997"/>
    <lineage>
        <taxon>Bacteria</taxon>
        <taxon>Bacillati</taxon>
        <taxon>Actinomycetota</taxon>
        <taxon>Actinomycetes</taxon>
        <taxon>Pseudonocardiales</taxon>
        <taxon>Pseudonocardiaceae</taxon>
        <taxon>Pseudonocardia</taxon>
    </lineage>
</organism>
<keyword evidence="1" id="KW-0175">Coiled coil</keyword>
<dbReference type="Proteomes" id="UP001494902">
    <property type="component" value="Unassembled WGS sequence"/>
</dbReference>
<dbReference type="InterPro" id="IPR003743">
    <property type="entry name" value="Zf-RING_7"/>
</dbReference>
<sequence length="243" mass="26534">MKADPAAQKTVLTLAEVDAEIGRLDHQRRTLAELRELTEAEQVARDARDAVVRAETRAADLDRDIARIERDVDGVRARTQRDEQLLAGSGIGAKQATELQSELETLARRRGVLEDEQLGIMEEREAVGIELDHARTELTKADAAVTDVTGRKDTAEADLDASRAGRDRARAELVSTLGTAADLLADYERIRAKGRVGAGALRESRCGACRLELDRTFLSQVRGRAADEVVHCEECGAILVRVA</sequence>
<evidence type="ECO:0000259" key="3">
    <source>
        <dbReference type="Pfam" id="PF24481"/>
    </source>
</evidence>
<comment type="caution">
    <text evidence="4">The sequence shown here is derived from an EMBL/GenBank/DDBJ whole genome shotgun (WGS) entry which is preliminary data.</text>
</comment>
<reference evidence="4 5" key="1">
    <citation type="submission" date="2024-03" db="EMBL/GenBank/DDBJ databases">
        <title>Draft genome sequence of Pseudonocardia nematodicida JCM 31783.</title>
        <authorList>
            <person name="Butdee W."/>
            <person name="Duangmal K."/>
        </authorList>
    </citation>
    <scope>NUCLEOTIDE SEQUENCE [LARGE SCALE GENOMIC DNA]</scope>
    <source>
        <strain evidence="4 5">JCM 31783</strain>
    </source>
</reference>
<proteinExistence type="predicted"/>
<gene>
    <name evidence="4" type="ORF">WIS52_18105</name>
</gene>
<dbReference type="EMBL" id="JBEDNQ010000007">
    <property type="protein sequence ID" value="MEQ3552392.1"/>
    <property type="molecule type" value="Genomic_DNA"/>
</dbReference>
<evidence type="ECO:0000256" key="1">
    <source>
        <dbReference type="SAM" id="Coils"/>
    </source>
</evidence>
<dbReference type="PANTHER" id="PTHR39082">
    <property type="entry name" value="PHOSPHOLIPASE C-BETA-2-RELATED"/>
    <property type="match status" value="1"/>
</dbReference>
<dbReference type="Pfam" id="PF24481">
    <property type="entry name" value="CT398_CC"/>
    <property type="match status" value="1"/>
</dbReference>
<evidence type="ECO:0000313" key="4">
    <source>
        <dbReference type="EMBL" id="MEQ3552392.1"/>
    </source>
</evidence>
<feature type="coiled-coil region" evidence="1">
    <location>
        <begin position="37"/>
        <end position="116"/>
    </location>
</feature>
<name>A0ABV1KD54_9PSEU</name>
<dbReference type="PANTHER" id="PTHR39082:SF1">
    <property type="entry name" value="SCAVENGER RECEPTOR CLASS A MEMBER 3"/>
    <property type="match status" value="1"/>
</dbReference>
<accession>A0ABV1KD54</accession>
<feature type="domain" description="CT398-like coiled coil hairpin" evidence="3">
    <location>
        <begin position="14"/>
        <end position="194"/>
    </location>
</feature>
<evidence type="ECO:0000259" key="2">
    <source>
        <dbReference type="Pfam" id="PF02591"/>
    </source>
</evidence>